<dbReference type="InterPro" id="IPR001128">
    <property type="entry name" value="Cyt_P450"/>
</dbReference>
<dbReference type="RefSeq" id="XP_015279088.1">
    <property type="nucleotide sequence ID" value="XM_015423602.1"/>
</dbReference>
<dbReference type="InterPro" id="IPR036396">
    <property type="entry name" value="Cyt_P450_sf"/>
</dbReference>
<dbReference type="PRINTS" id="PR00463">
    <property type="entry name" value="EP450I"/>
</dbReference>
<dbReference type="PANTHER" id="PTHR24300">
    <property type="entry name" value="CYTOCHROME P450 508A4-RELATED"/>
    <property type="match status" value="1"/>
</dbReference>
<keyword evidence="7" id="KW-0812">Transmembrane</keyword>
<dbReference type="Proteomes" id="UP000694871">
    <property type="component" value="Unplaced"/>
</dbReference>
<feature type="transmembrane region" description="Helical" evidence="7">
    <location>
        <begin position="6"/>
        <end position="25"/>
    </location>
</feature>
<evidence type="ECO:0000256" key="3">
    <source>
        <dbReference type="ARBA" id="ARBA00022617"/>
    </source>
</evidence>
<dbReference type="InterPro" id="IPR017972">
    <property type="entry name" value="Cyt_P450_CS"/>
</dbReference>
<evidence type="ECO:0000256" key="7">
    <source>
        <dbReference type="SAM" id="Phobius"/>
    </source>
</evidence>
<dbReference type="PRINTS" id="PR00385">
    <property type="entry name" value="P450"/>
</dbReference>
<dbReference type="GeneID" id="107120831"/>
<dbReference type="PROSITE" id="PS00086">
    <property type="entry name" value="CYTOCHROME_P450"/>
    <property type="match status" value="1"/>
</dbReference>
<comment type="cofactor">
    <cofactor evidence="1">
        <name>heme</name>
        <dbReference type="ChEBI" id="CHEBI:30413"/>
    </cofactor>
</comment>
<evidence type="ECO:0000256" key="2">
    <source>
        <dbReference type="ARBA" id="ARBA00010617"/>
    </source>
</evidence>
<keyword evidence="7" id="KW-1133">Transmembrane helix</keyword>
<reference evidence="9" key="1">
    <citation type="submission" date="2025-08" db="UniProtKB">
        <authorList>
            <consortium name="RefSeq"/>
        </authorList>
    </citation>
    <scope>IDENTIFICATION</scope>
</reference>
<evidence type="ECO:0000256" key="6">
    <source>
        <dbReference type="RuleBase" id="RU000461"/>
    </source>
</evidence>
<name>A0ABM1KZF1_GEKJA</name>
<dbReference type="SUPFAM" id="SSF48264">
    <property type="entry name" value="Cytochrome P450"/>
    <property type="match status" value="1"/>
</dbReference>
<organism evidence="8 9">
    <name type="scientific">Gekko japonicus</name>
    <name type="common">Schlegel's Japanese gecko</name>
    <dbReference type="NCBI Taxonomy" id="146911"/>
    <lineage>
        <taxon>Eukaryota</taxon>
        <taxon>Metazoa</taxon>
        <taxon>Chordata</taxon>
        <taxon>Craniata</taxon>
        <taxon>Vertebrata</taxon>
        <taxon>Euteleostomi</taxon>
        <taxon>Lepidosauria</taxon>
        <taxon>Squamata</taxon>
        <taxon>Bifurcata</taxon>
        <taxon>Gekkota</taxon>
        <taxon>Gekkonidae</taxon>
        <taxon>Gekkoninae</taxon>
        <taxon>Gekko</taxon>
    </lineage>
</organism>
<dbReference type="Gene3D" id="1.10.630.10">
    <property type="entry name" value="Cytochrome P450"/>
    <property type="match status" value="1"/>
</dbReference>
<keyword evidence="6" id="KW-0560">Oxidoreductase</keyword>
<evidence type="ECO:0000256" key="4">
    <source>
        <dbReference type="ARBA" id="ARBA00022723"/>
    </source>
</evidence>
<dbReference type="InterPro" id="IPR002401">
    <property type="entry name" value="Cyt_P450_E_grp-I"/>
</dbReference>
<keyword evidence="5 6" id="KW-0408">Iron</keyword>
<keyword evidence="4 6" id="KW-0479">Metal-binding</keyword>
<evidence type="ECO:0000313" key="8">
    <source>
        <dbReference type="Proteomes" id="UP000694871"/>
    </source>
</evidence>
<sequence>MAEGTLLLTELFLLLVISLLVFQLLKLQWARRKLPPGPIPLPMIGNLWYLDFELEGKVLTKLAGVYGNIFTVWMGPTPVVVLNGYKTVSEGLILEEFCGRPLTPFYRDMMGDKGVFLTSGHTWKQQRRFAFTALRNLATTIQQRIQEEADYLVKVLTSKQGSAFEPKPDMIHAVANVICAAVFGHRFSDEDHSLDKMIKAIYLIIFVPSTSWGRLYDAFPRFMHRLPGRHQRVLEYNDFLHEVVRAEVQSHKAKWKEGNKPQDLIDFYLDHMEKTKDDPTSTFSEDNMVQIMVDLLIGGSENTASLLSGALLLMIKHPEVQEKVLEEVNAVLEPSQAVCYEDRKKLPYTTAVIHEILRFINIVGTGPFRLCLKDTTMLGRPIAKGTLILPNLASVMADPEHWESPFEFNPGHFLDAKGDFVPQKAFLAFGIGRRGCLGEHMAWVEFFVFFITLIRAFVIQLPEGEPDLNLNGIQQSPRQHPYKLRFVPRQSSSA</sequence>
<evidence type="ECO:0000313" key="9">
    <source>
        <dbReference type="RefSeq" id="XP_015279088.1"/>
    </source>
</evidence>
<accession>A0ABM1KZF1</accession>
<dbReference type="PANTHER" id="PTHR24300:SF368">
    <property type="entry name" value="CYTOCHROME P450, FAMILY 2, SUBFAMILY AB, POLYPEPTIDE 1"/>
    <property type="match status" value="1"/>
</dbReference>
<keyword evidence="8" id="KW-1185">Reference proteome</keyword>
<proteinExistence type="inferred from homology"/>
<keyword evidence="7" id="KW-0472">Membrane</keyword>
<evidence type="ECO:0000256" key="5">
    <source>
        <dbReference type="ARBA" id="ARBA00023004"/>
    </source>
</evidence>
<protein>
    <submittedName>
        <fullName evidence="9">Cytochrome P450 2C30-like</fullName>
    </submittedName>
</protein>
<keyword evidence="6" id="KW-0503">Monooxygenase</keyword>
<dbReference type="Pfam" id="PF00067">
    <property type="entry name" value="p450"/>
    <property type="match status" value="1"/>
</dbReference>
<gene>
    <name evidence="9" type="primary">LOC107120831</name>
</gene>
<dbReference type="InterPro" id="IPR050182">
    <property type="entry name" value="Cytochrome_P450_fam2"/>
</dbReference>
<evidence type="ECO:0000256" key="1">
    <source>
        <dbReference type="ARBA" id="ARBA00001971"/>
    </source>
</evidence>
<keyword evidence="3 6" id="KW-0349">Heme</keyword>
<comment type="similarity">
    <text evidence="2 6">Belongs to the cytochrome P450 family.</text>
</comment>